<keyword evidence="12" id="KW-1185">Reference proteome</keyword>
<comment type="catalytic activity">
    <reaction evidence="8">
        <text>(6S)-5,6,7,8-tetrahydrofolate + NADP(+) = 7,8-dihydrofolate + NADPH + H(+)</text>
        <dbReference type="Rhea" id="RHEA:15009"/>
        <dbReference type="ChEBI" id="CHEBI:15378"/>
        <dbReference type="ChEBI" id="CHEBI:57451"/>
        <dbReference type="ChEBI" id="CHEBI:57453"/>
        <dbReference type="ChEBI" id="CHEBI:57783"/>
        <dbReference type="ChEBI" id="CHEBI:58349"/>
        <dbReference type="EC" id="1.5.1.3"/>
    </reaction>
</comment>
<dbReference type="AlphaFoldDB" id="A0A2R5FF38"/>
<dbReference type="GO" id="GO:0005829">
    <property type="term" value="C:cytosol"/>
    <property type="evidence" value="ECO:0007669"/>
    <property type="project" value="TreeGrafter"/>
</dbReference>
<evidence type="ECO:0000313" key="11">
    <source>
        <dbReference type="EMBL" id="GBG15051.1"/>
    </source>
</evidence>
<evidence type="ECO:0000313" key="12">
    <source>
        <dbReference type="Proteomes" id="UP000245081"/>
    </source>
</evidence>
<evidence type="ECO:0000256" key="8">
    <source>
        <dbReference type="PIRNR" id="PIRNR000194"/>
    </source>
</evidence>
<dbReference type="EC" id="1.5.1.3" evidence="3 8"/>
<evidence type="ECO:0000256" key="7">
    <source>
        <dbReference type="ARBA" id="ARBA00025067"/>
    </source>
</evidence>
<organism evidence="11 12">
    <name type="scientific">Novimethylophilus kurashikiensis</name>
    <dbReference type="NCBI Taxonomy" id="1825523"/>
    <lineage>
        <taxon>Bacteria</taxon>
        <taxon>Pseudomonadati</taxon>
        <taxon>Pseudomonadota</taxon>
        <taxon>Betaproteobacteria</taxon>
        <taxon>Nitrosomonadales</taxon>
        <taxon>Methylophilaceae</taxon>
        <taxon>Novimethylophilus</taxon>
    </lineage>
</organism>
<evidence type="ECO:0000256" key="1">
    <source>
        <dbReference type="ARBA" id="ARBA00004903"/>
    </source>
</evidence>
<dbReference type="UniPathway" id="UPA00077">
    <property type="reaction ID" value="UER00158"/>
</dbReference>
<comment type="caution">
    <text evidence="11">The sequence shown here is derived from an EMBL/GenBank/DDBJ whole genome shotgun (WGS) entry which is preliminary data.</text>
</comment>
<accession>A0A2R5FF38</accession>
<keyword evidence="4 8" id="KW-0554">One-carbon metabolism</keyword>
<name>A0A2R5FF38_9PROT</name>
<keyword evidence="6 8" id="KW-0560">Oxidoreductase</keyword>
<dbReference type="InterPro" id="IPR001796">
    <property type="entry name" value="DHFR_dom"/>
</dbReference>
<reference evidence="11 12" key="1">
    <citation type="journal article" date="2018" name="Environ. Microbiol.">
        <title>Isolation and genomic characterization of Novimethylophilus kurashikiensis gen. nov. sp. nov., a new lanthanide-dependent methylotrophic species of Methylophilaceae.</title>
        <authorList>
            <person name="Lv H."/>
            <person name="Sahin N."/>
            <person name="Tani A."/>
        </authorList>
    </citation>
    <scope>NUCLEOTIDE SEQUENCE [LARGE SCALE GENOMIC DNA]</scope>
    <source>
        <strain evidence="11 12">La2-4</strain>
    </source>
</reference>
<dbReference type="PIRSF" id="PIRSF000194">
    <property type="entry name" value="DHFR"/>
    <property type="match status" value="1"/>
</dbReference>
<dbReference type="PANTHER" id="PTHR48069:SF3">
    <property type="entry name" value="DIHYDROFOLATE REDUCTASE"/>
    <property type="match status" value="1"/>
</dbReference>
<dbReference type="Pfam" id="PF00186">
    <property type="entry name" value="DHFR_1"/>
    <property type="match status" value="1"/>
</dbReference>
<comment type="similarity">
    <text evidence="2 8 9">Belongs to the dihydrofolate reductase family.</text>
</comment>
<dbReference type="GO" id="GO:0004146">
    <property type="term" value="F:dihydrofolate reductase activity"/>
    <property type="evidence" value="ECO:0007669"/>
    <property type="project" value="UniProtKB-EC"/>
</dbReference>
<dbReference type="FunFam" id="3.40.430.10:FF:000001">
    <property type="entry name" value="Dihydrofolate reductase"/>
    <property type="match status" value="1"/>
</dbReference>
<dbReference type="EMBL" id="BDOQ01000013">
    <property type="protein sequence ID" value="GBG15051.1"/>
    <property type="molecule type" value="Genomic_DNA"/>
</dbReference>
<comment type="function">
    <text evidence="7 8">Key enzyme in folate metabolism. Catalyzes an essential reaction for de novo glycine and purine synthesis, and for DNA precursor synthesis.</text>
</comment>
<dbReference type="RefSeq" id="WP_109016215.1">
    <property type="nucleotide sequence ID" value="NZ_BDOQ01000013.1"/>
</dbReference>
<dbReference type="CDD" id="cd00209">
    <property type="entry name" value="DHFR"/>
    <property type="match status" value="1"/>
</dbReference>
<dbReference type="Gene3D" id="3.40.430.10">
    <property type="entry name" value="Dihydrofolate Reductase, subunit A"/>
    <property type="match status" value="1"/>
</dbReference>
<feature type="domain" description="DHFR" evidence="10">
    <location>
        <begin position="4"/>
        <end position="160"/>
    </location>
</feature>
<comment type="pathway">
    <text evidence="1 8">Cofactor biosynthesis; tetrahydrofolate biosynthesis; 5,6,7,8-tetrahydrofolate from 7,8-dihydrofolate: step 1/1.</text>
</comment>
<evidence type="ECO:0000259" key="10">
    <source>
        <dbReference type="PROSITE" id="PS51330"/>
    </source>
</evidence>
<dbReference type="InterPro" id="IPR012259">
    <property type="entry name" value="DHFR"/>
</dbReference>
<dbReference type="GO" id="GO:0046655">
    <property type="term" value="P:folic acid metabolic process"/>
    <property type="evidence" value="ECO:0007669"/>
    <property type="project" value="TreeGrafter"/>
</dbReference>
<evidence type="ECO:0000256" key="9">
    <source>
        <dbReference type="RuleBase" id="RU004474"/>
    </source>
</evidence>
<evidence type="ECO:0000256" key="3">
    <source>
        <dbReference type="ARBA" id="ARBA00012856"/>
    </source>
</evidence>
<dbReference type="PANTHER" id="PTHR48069">
    <property type="entry name" value="DIHYDROFOLATE REDUCTASE"/>
    <property type="match status" value="1"/>
</dbReference>
<evidence type="ECO:0000256" key="2">
    <source>
        <dbReference type="ARBA" id="ARBA00009539"/>
    </source>
</evidence>
<proteinExistence type="inferred from homology"/>
<dbReference type="InterPro" id="IPR017925">
    <property type="entry name" value="DHFR_CS"/>
</dbReference>
<dbReference type="GO" id="GO:0046654">
    <property type="term" value="P:tetrahydrofolate biosynthetic process"/>
    <property type="evidence" value="ECO:0007669"/>
    <property type="project" value="UniProtKB-UniPathway"/>
</dbReference>
<dbReference type="InterPro" id="IPR024072">
    <property type="entry name" value="DHFR-like_dom_sf"/>
</dbReference>
<dbReference type="GO" id="GO:0006730">
    <property type="term" value="P:one-carbon metabolic process"/>
    <property type="evidence" value="ECO:0007669"/>
    <property type="project" value="UniProtKB-KW"/>
</dbReference>
<dbReference type="PROSITE" id="PS00075">
    <property type="entry name" value="DHFR_1"/>
    <property type="match status" value="1"/>
</dbReference>
<evidence type="ECO:0000256" key="5">
    <source>
        <dbReference type="ARBA" id="ARBA00022857"/>
    </source>
</evidence>
<evidence type="ECO:0000256" key="6">
    <source>
        <dbReference type="ARBA" id="ARBA00023002"/>
    </source>
</evidence>
<dbReference type="SUPFAM" id="SSF53597">
    <property type="entry name" value="Dihydrofolate reductase-like"/>
    <property type="match status" value="1"/>
</dbReference>
<gene>
    <name evidence="11" type="primary">folA</name>
    <name evidence="11" type="ORF">NMK_2652</name>
</gene>
<dbReference type="GO" id="GO:0046452">
    <property type="term" value="P:dihydrofolate metabolic process"/>
    <property type="evidence" value="ECO:0007669"/>
    <property type="project" value="TreeGrafter"/>
</dbReference>
<dbReference type="PROSITE" id="PS51330">
    <property type="entry name" value="DHFR_2"/>
    <property type="match status" value="1"/>
</dbReference>
<dbReference type="PRINTS" id="PR00070">
    <property type="entry name" value="DHFR"/>
</dbReference>
<evidence type="ECO:0000256" key="4">
    <source>
        <dbReference type="ARBA" id="ARBA00022563"/>
    </source>
</evidence>
<dbReference type="Proteomes" id="UP000245081">
    <property type="component" value="Unassembled WGS sequence"/>
</dbReference>
<sequence length="163" mass="18162">MSSRLSVIAALARNRVIGRDNDLPWHLPEDLKRFRALTMGHHIVMGRKTYESLGRLLPGRTTVIVTRNHDYQVPGAVVVHSLEEAVTACGDDPEVFLIGGAELYQQSLALAGRLYLTEIDAEFEGDAYFPAFSQDGWRETARESHTSGEGLPFSYVTYEAVPR</sequence>
<dbReference type="OrthoDB" id="9804315at2"/>
<protein>
    <recommendedName>
        <fullName evidence="3 8">Dihydrofolate reductase</fullName>
        <ecNumber evidence="3 8">1.5.1.3</ecNumber>
    </recommendedName>
</protein>
<keyword evidence="5 8" id="KW-0521">NADP</keyword>
<dbReference type="GO" id="GO:0070401">
    <property type="term" value="F:NADP+ binding"/>
    <property type="evidence" value="ECO:0007669"/>
    <property type="project" value="UniProtKB-ARBA"/>
</dbReference>